<feature type="binding site" evidence="4">
    <location>
        <begin position="419"/>
        <end position="426"/>
    </location>
    <ligand>
        <name>ATP</name>
        <dbReference type="ChEBI" id="CHEBI:30616"/>
    </ligand>
</feature>
<gene>
    <name evidence="7" type="ordered locus">Nham_3838</name>
</gene>
<dbReference type="Pfam" id="PF01580">
    <property type="entry name" value="FtsK_SpoIIIE"/>
    <property type="match status" value="1"/>
</dbReference>
<evidence type="ECO:0000256" key="2">
    <source>
        <dbReference type="ARBA" id="ARBA00022840"/>
    </source>
</evidence>
<dbReference type="AlphaFoldDB" id="Q1QGV6"/>
<sequence>MLKAFRDWIAGTICKEAGYHPLLPHAYWDQGGNAPNEWENHEFKDYFSIGSGYSKIDFLYCLPFLKHRPSVVRVGGGGQFTGTVAIQALAREAQRFARARYEKQTVAAILSWQQKVHDAGQTLDAIDGPVPAPPLPGSALSMDQYWSPDFAPEPAAVSFQAYFDWPEDGSRKPLQFRCYLPLGSATVILTVNHGATGHESEAERHAIFAAASKIPAQRFAHQIAAAITRYWAARELEKFSAAFRAAVEADTNKVIAEFKAGRHAQLRDWLNEMKPAPRILAALGATGWPNQLPPQLAERVAQHAQIGLRAAGEKVLQAETQARKVAERAAQRAAQEAEHARKKTLEAEEDARRALERAKQKAEWAKQEAQEKARMSRLEGRIPLAPPAGENMLVMGTRVRDGFDFVIPLRNLQHTLVAGVNGSGKSVMLHSLLWQLERLPGVEKLFLVDLKGGVEFIDYIDCPKAEIISEYSAVVALIDRVMVVLEERQRVMLEKRWKNWRLGRIFVVIDEYAELQSKIDTARSKEDKPVAERLSANLEAIARRARALGVVLVCSLQKPTLDAMSSAVRANLNLRLCFRMTNAMASSVLDSIETGVRPSDMPPGRFYYYDSSRGEIEHLQGQIKPGLELAEDDDHE</sequence>
<keyword evidence="1 4" id="KW-0547">Nucleotide-binding</keyword>
<dbReference type="KEGG" id="nha:Nham_3838"/>
<dbReference type="RefSeq" id="WP_011512173.1">
    <property type="nucleotide sequence ID" value="NC_007964.1"/>
</dbReference>
<dbReference type="InterPro" id="IPR050206">
    <property type="entry name" value="FtsK/SpoIIIE/SftA"/>
</dbReference>
<organism evidence="7 8">
    <name type="scientific">Nitrobacter hamburgensis (strain DSM 10229 / NCIMB 13809 / X14)</name>
    <dbReference type="NCBI Taxonomy" id="323097"/>
    <lineage>
        <taxon>Bacteria</taxon>
        <taxon>Pseudomonadati</taxon>
        <taxon>Pseudomonadota</taxon>
        <taxon>Alphaproteobacteria</taxon>
        <taxon>Hyphomicrobiales</taxon>
        <taxon>Nitrobacteraceae</taxon>
        <taxon>Nitrobacter</taxon>
    </lineage>
</organism>
<proteinExistence type="predicted"/>
<feature type="region of interest" description="Disordered" evidence="5">
    <location>
        <begin position="331"/>
        <end position="378"/>
    </location>
</feature>
<dbReference type="PANTHER" id="PTHR22683">
    <property type="entry name" value="SPORULATION PROTEIN RELATED"/>
    <property type="match status" value="1"/>
</dbReference>
<dbReference type="SUPFAM" id="SSF52540">
    <property type="entry name" value="P-loop containing nucleoside triphosphate hydrolases"/>
    <property type="match status" value="1"/>
</dbReference>
<keyword evidence="7" id="KW-0131">Cell cycle</keyword>
<name>Q1QGV6_NITHX</name>
<dbReference type="OrthoDB" id="8451223at2"/>
<dbReference type="GO" id="GO:0003677">
    <property type="term" value="F:DNA binding"/>
    <property type="evidence" value="ECO:0007669"/>
    <property type="project" value="InterPro"/>
</dbReference>
<dbReference type="InterPro" id="IPR002543">
    <property type="entry name" value="FtsK_dom"/>
</dbReference>
<dbReference type="eggNOG" id="COG1674">
    <property type="taxonomic scope" value="Bacteria"/>
</dbReference>
<accession>Q1QGV6</accession>
<keyword evidence="8" id="KW-1185">Reference proteome</keyword>
<dbReference type="SMART" id="SM00382">
    <property type="entry name" value="AAA"/>
    <property type="match status" value="1"/>
</dbReference>
<dbReference type="Gene3D" id="3.40.50.300">
    <property type="entry name" value="P-loop containing nucleotide triphosphate hydrolases"/>
    <property type="match status" value="1"/>
</dbReference>
<evidence type="ECO:0000256" key="5">
    <source>
        <dbReference type="SAM" id="MobiDB-lite"/>
    </source>
</evidence>
<feature type="domain" description="FtsK" evidence="6">
    <location>
        <begin position="402"/>
        <end position="587"/>
    </location>
</feature>
<dbReference type="PANTHER" id="PTHR22683:SF41">
    <property type="entry name" value="DNA TRANSLOCASE FTSK"/>
    <property type="match status" value="1"/>
</dbReference>
<evidence type="ECO:0000256" key="3">
    <source>
        <dbReference type="ARBA" id="ARBA00024784"/>
    </source>
</evidence>
<dbReference type="HOGENOM" id="CLU_430115_0_0_5"/>
<protein>
    <submittedName>
        <fullName evidence="7">Cell division protein FtsK/SpoIIIE</fullName>
    </submittedName>
</protein>
<dbReference type="GO" id="GO:0051301">
    <property type="term" value="P:cell division"/>
    <property type="evidence" value="ECO:0007669"/>
    <property type="project" value="UniProtKB-KW"/>
</dbReference>
<dbReference type="Proteomes" id="UP000001953">
    <property type="component" value="Chromosome"/>
</dbReference>
<keyword evidence="7" id="KW-0132">Cell division</keyword>
<evidence type="ECO:0000256" key="1">
    <source>
        <dbReference type="ARBA" id="ARBA00022741"/>
    </source>
</evidence>
<dbReference type="InterPro" id="IPR003593">
    <property type="entry name" value="AAA+_ATPase"/>
</dbReference>
<dbReference type="GO" id="GO:0005524">
    <property type="term" value="F:ATP binding"/>
    <property type="evidence" value="ECO:0007669"/>
    <property type="project" value="UniProtKB-UniRule"/>
</dbReference>
<dbReference type="InterPro" id="IPR027417">
    <property type="entry name" value="P-loop_NTPase"/>
</dbReference>
<dbReference type="PROSITE" id="PS50901">
    <property type="entry name" value="FTSK"/>
    <property type="match status" value="1"/>
</dbReference>
<evidence type="ECO:0000313" key="8">
    <source>
        <dbReference type="Proteomes" id="UP000001953"/>
    </source>
</evidence>
<dbReference type="STRING" id="323097.Nham_3838"/>
<dbReference type="EMBL" id="CP000319">
    <property type="protein sequence ID" value="ABE64541.1"/>
    <property type="molecule type" value="Genomic_DNA"/>
</dbReference>
<comment type="function">
    <text evidence="3">Essential cell division protein that coordinates cell division and chromosome segregation. The N-terminus is involved in assembly of the cell-division machinery. The C-terminus functions as a DNA motor that moves dsDNA in an ATP-dependent manner towards the dif recombination site, which is located within the replication terminus region. Translocation stops specifically at Xer-dif sites, where FtsK interacts with the Xer recombinase, allowing activation of chromosome unlinking by recombination. FtsK orienting polar sequences (KOPS) guide the direction of DNA translocation. FtsK can remove proteins from DNA as it translocates, but translocation stops specifically at XerCD-dif site, thereby preventing removal of XerC and XerD from dif.</text>
</comment>
<keyword evidence="2 4" id="KW-0067">ATP-binding</keyword>
<evidence type="ECO:0000256" key="4">
    <source>
        <dbReference type="PROSITE-ProRule" id="PRU00289"/>
    </source>
</evidence>
<evidence type="ECO:0000259" key="6">
    <source>
        <dbReference type="PROSITE" id="PS50901"/>
    </source>
</evidence>
<evidence type="ECO:0000313" key="7">
    <source>
        <dbReference type="EMBL" id="ABE64541.1"/>
    </source>
</evidence>
<reference evidence="7 8" key="1">
    <citation type="submission" date="2006-03" db="EMBL/GenBank/DDBJ databases">
        <title>Complete sequence of chromosome of Nitrobacter hamburgensis X14.</title>
        <authorList>
            <consortium name="US DOE Joint Genome Institute"/>
            <person name="Copeland A."/>
            <person name="Lucas S."/>
            <person name="Lapidus A."/>
            <person name="Barry K."/>
            <person name="Detter J.C."/>
            <person name="Glavina del Rio T."/>
            <person name="Hammon N."/>
            <person name="Israni S."/>
            <person name="Dalin E."/>
            <person name="Tice H."/>
            <person name="Pitluck S."/>
            <person name="Chain P."/>
            <person name="Malfatti S."/>
            <person name="Shin M."/>
            <person name="Vergez L."/>
            <person name="Schmutz J."/>
            <person name="Larimer F."/>
            <person name="Land M."/>
            <person name="Hauser L."/>
            <person name="Kyrpides N."/>
            <person name="Ivanova N."/>
            <person name="Ward B."/>
            <person name="Arp D."/>
            <person name="Klotz M."/>
            <person name="Stein L."/>
            <person name="O'Mullan G."/>
            <person name="Starkenburg S."/>
            <person name="Sayavedra L."/>
            <person name="Poret-Peterson A.T."/>
            <person name="Gentry M.E."/>
            <person name="Bruce D."/>
            <person name="Richardson P."/>
        </authorList>
    </citation>
    <scope>NUCLEOTIDE SEQUENCE [LARGE SCALE GENOMIC DNA]</scope>
    <source>
        <strain evidence="8">DSM 10229 / NCIMB 13809 / X14</strain>
    </source>
</reference>